<organism evidence="2 3">
    <name type="scientific">Streptomyces cathayae</name>
    <dbReference type="NCBI Taxonomy" id="3031124"/>
    <lineage>
        <taxon>Bacteria</taxon>
        <taxon>Bacillati</taxon>
        <taxon>Actinomycetota</taxon>
        <taxon>Actinomycetes</taxon>
        <taxon>Kitasatosporales</taxon>
        <taxon>Streptomycetaceae</taxon>
        <taxon>Streptomyces</taxon>
    </lineage>
</organism>
<protein>
    <submittedName>
        <fullName evidence="2">Uncharacterized protein</fullName>
    </submittedName>
</protein>
<name>A0ABY8JZ82_9ACTN</name>
<dbReference type="RefSeq" id="WP_279332883.1">
    <property type="nucleotide sequence ID" value="NZ_CP121682.1"/>
</dbReference>
<feature type="compositionally biased region" description="Basic and acidic residues" evidence="1">
    <location>
        <begin position="436"/>
        <end position="451"/>
    </location>
</feature>
<reference evidence="2 3" key="1">
    <citation type="submission" date="2023-03" db="EMBL/GenBank/DDBJ databases">
        <authorList>
            <person name="Mo P."/>
        </authorList>
    </citation>
    <scope>NUCLEOTIDE SEQUENCE [LARGE SCALE GENOMIC DNA]</scope>
    <source>
        <strain evidence="2 3">HUAS 5</strain>
    </source>
</reference>
<keyword evidence="3" id="KW-1185">Reference proteome</keyword>
<gene>
    <name evidence="2" type="ORF">PYS65_06810</name>
</gene>
<evidence type="ECO:0000313" key="2">
    <source>
        <dbReference type="EMBL" id="WGD39865.1"/>
    </source>
</evidence>
<evidence type="ECO:0000313" key="3">
    <source>
        <dbReference type="Proteomes" id="UP001216440"/>
    </source>
</evidence>
<sequence length="636" mass="68866">MLVALYRSGPLRQRLAKGYTVTGRSGDRDRDRDHLQTQASITAHLLSRPPRLPVLPTGSSLVLRGGRRSPTTLWIDTGRVVLHDTGTRSAVAAALAEAVAVVAEQVDRAGGLLMPSGWSPGGAGDPALGLCADLHSVEVVSDVQRELTCNLVREYSPALIALTGRQLHSADGVSTRGSARLSRATDQVATRYIASFSPQHLDRVRAGLRRSERLARLEAMDVNPLGEPDLDAHDDVTLRLFDAQLSVSSAMAHALLAQAISMRVRDLEREGRRVRSASQPMLERNRSQAVAHGLAAEFDAEQRPQGGRGGGRPTGSRTARSRPIPADRAVLDMLRELLPYFRQLDATADELAQLFLGLELTGGPTGASFVRNENDLLALWHEQDPGLLSADRLSRCLRSPEWLTTDHLSAANRERAAGSTAAGRMWLVGRLDPVRARQEERGGTARHDRGGRVPGQGNRNGRPSSADRKRAASGPALSDEQLLDTLSGATTDTDAVVEALRAYCRSAGALDLTRSLRNRGREEAKALRQMLRPRPAQRVTCQAPLSSWDEPVAERAVRSAAETGRALLRWDLPDAERPRVRAGLRALGRPPGDVRYVLLTDTAYTGKANERRGTVEVLLVAPAGEDHRKAAEEAAS</sequence>
<evidence type="ECO:0000256" key="1">
    <source>
        <dbReference type="SAM" id="MobiDB-lite"/>
    </source>
</evidence>
<feature type="region of interest" description="Disordered" evidence="1">
    <location>
        <begin position="297"/>
        <end position="323"/>
    </location>
</feature>
<proteinExistence type="predicted"/>
<dbReference type="Proteomes" id="UP001216440">
    <property type="component" value="Chromosome"/>
</dbReference>
<dbReference type="EMBL" id="CP121682">
    <property type="protein sequence ID" value="WGD39865.1"/>
    <property type="molecule type" value="Genomic_DNA"/>
</dbReference>
<accession>A0ABY8JZ82</accession>
<feature type="region of interest" description="Disordered" evidence="1">
    <location>
        <begin position="436"/>
        <end position="477"/>
    </location>
</feature>